<evidence type="ECO:0000256" key="1">
    <source>
        <dbReference type="SAM" id="MobiDB-lite"/>
    </source>
</evidence>
<feature type="region of interest" description="Disordered" evidence="1">
    <location>
        <begin position="317"/>
        <end position="338"/>
    </location>
</feature>
<dbReference type="GO" id="GO:0000183">
    <property type="term" value="P:rDNA heterochromatin formation"/>
    <property type="evidence" value="ECO:0007669"/>
    <property type="project" value="TreeGrafter"/>
</dbReference>
<dbReference type="InterPro" id="IPR057725">
    <property type="entry name" value="Ams2-SPT21_N"/>
</dbReference>
<feature type="compositionally biased region" description="Polar residues" evidence="1">
    <location>
        <begin position="285"/>
        <end position="296"/>
    </location>
</feature>
<dbReference type="PANTHER" id="PTHR39147">
    <property type="entry name" value="PROTEIN SPT21"/>
    <property type="match status" value="1"/>
</dbReference>
<dbReference type="InterPro" id="IPR013088">
    <property type="entry name" value="Znf_NHR/GATA"/>
</dbReference>
<feature type="region of interest" description="Disordered" evidence="1">
    <location>
        <begin position="277"/>
        <end position="298"/>
    </location>
</feature>
<accession>A0AAX4HEP6</accession>
<evidence type="ECO:0000259" key="2">
    <source>
        <dbReference type="Pfam" id="PF25823"/>
    </source>
</evidence>
<feature type="compositionally biased region" description="Polar residues" evidence="1">
    <location>
        <begin position="504"/>
        <end position="517"/>
    </location>
</feature>
<feature type="region of interest" description="Disordered" evidence="1">
    <location>
        <begin position="496"/>
        <end position="517"/>
    </location>
</feature>
<dbReference type="GO" id="GO:0030466">
    <property type="term" value="P:silent mating-type cassette heterochromatin formation"/>
    <property type="evidence" value="ECO:0007669"/>
    <property type="project" value="TreeGrafter"/>
</dbReference>
<dbReference type="Proteomes" id="UP001338582">
    <property type="component" value="Chromosome 4"/>
</dbReference>
<feature type="domain" description="Ams2/SPT21 N-terminal" evidence="2">
    <location>
        <begin position="7"/>
        <end position="144"/>
    </location>
</feature>
<protein>
    <recommendedName>
        <fullName evidence="2">Ams2/SPT21 N-terminal domain-containing protein</fullName>
    </recommendedName>
</protein>
<evidence type="ECO:0000313" key="3">
    <source>
        <dbReference type="EMBL" id="WPK26352.1"/>
    </source>
</evidence>
<feature type="compositionally biased region" description="Basic residues" evidence="1">
    <location>
        <begin position="183"/>
        <end position="207"/>
    </location>
</feature>
<dbReference type="SUPFAM" id="SSF57716">
    <property type="entry name" value="Glucocorticoid receptor-like (DNA-binding domain)"/>
    <property type="match status" value="1"/>
</dbReference>
<name>A0AAX4HEP6_9ASCO</name>
<feature type="region of interest" description="Disordered" evidence="1">
    <location>
        <begin position="151"/>
        <end position="217"/>
    </location>
</feature>
<dbReference type="GeneID" id="88174766"/>
<keyword evidence="4" id="KW-1185">Reference proteome</keyword>
<feature type="compositionally biased region" description="Acidic residues" evidence="1">
    <location>
        <begin position="321"/>
        <end position="331"/>
    </location>
</feature>
<dbReference type="AlphaFoldDB" id="A0AAX4HEP6"/>
<dbReference type="PANTHER" id="PTHR39147:SF1">
    <property type="entry name" value="PROTEIN SPT21"/>
    <property type="match status" value="1"/>
</dbReference>
<gene>
    <name evidence="3" type="ORF">PUMCH_003703</name>
</gene>
<evidence type="ECO:0000313" key="4">
    <source>
        <dbReference type="Proteomes" id="UP001338582"/>
    </source>
</evidence>
<feature type="compositionally biased region" description="Basic residues" evidence="1">
    <location>
        <begin position="165"/>
        <end position="174"/>
    </location>
</feature>
<feature type="region of interest" description="Disordered" evidence="1">
    <location>
        <begin position="723"/>
        <end position="763"/>
    </location>
</feature>
<dbReference type="EMBL" id="CP138897">
    <property type="protein sequence ID" value="WPK26352.1"/>
    <property type="molecule type" value="Genomic_DNA"/>
</dbReference>
<dbReference type="Gene3D" id="3.30.50.10">
    <property type="entry name" value="Erythroid Transcription Factor GATA-1, subunit A"/>
    <property type="match status" value="1"/>
</dbReference>
<dbReference type="InterPro" id="IPR042403">
    <property type="entry name" value="Spt21/Ams2"/>
</dbReference>
<reference evidence="3 4" key="1">
    <citation type="submission" date="2023-10" db="EMBL/GenBank/DDBJ databases">
        <title>Draft Genome Sequence of Candida saopaulonensis from a very Premature Infant with Sepsis.</title>
        <authorList>
            <person name="Ning Y."/>
            <person name="Dai R."/>
            <person name="Xiao M."/>
            <person name="Xu Y."/>
            <person name="Yan Q."/>
            <person name="Zhang L."/>
        </authorList>
    </citation>
    <scope>NUCLEOTIDE SEQUENCE [LARGE SCALE GENOMIC DNA]</scope>
    <source>
        <strain evidence="3 4">19XY460</strain>
    </source>
</reference>
<dbReference type="KEGG" id="asau:88174766"/>
<dbReference type="GO" id="GO:0006357">
    <property type="term" value="P:regulation of transcription by RNA polymerase II"/>
    <property type="evidence" value="ECO:0007669"/>
    <property type="project" value="TreeGrafter"/>
</dbReference>
<dbReference type="Pfam" id="PF25823">
    <property type="entry name" value="Ams2-SPT21_N"/>
    <property type="match status" value="1"/>
</dbReference>
<proteinExistence type="predicted"/>
<sequence length="763" mass="85182">MEEDHLLRRMQIKVLYSFDNNPSVFLSRSKSQFPVKVAQIDSGNDDNQVLTLGAFDLRNCVHQIVKSSPENFKLNTEDYAVYYKDITEQPDEPFVANGIMSSLLTSSKLDLVPGRVCQNLSASILFGNKPNASSLTLEIRLKFHVIDRSEESAPNGNLDAPVHTQQHHTQHQRPRPQDQQQIHHQHQHQNHQHQQHSHQAATRKRRPPPVSSSAVKATRTKSLPIFYHPPNQQISNIINADKLNVALKYDNKSIQDRFKLAPFLSAKIVDVPSAKRRRSHVPLTPTVQTPGLSAQPQRAIRTRSMMTNALPMVSSPINEDAFSEATDDTEYNDGKGMDEIDEEDDFEVLQDDSSSPYTPQQPPYKPLGNILDKANSTVIVPSDNNQFQSLPDLEDLDSKKTHTITSCKLPENHGMVCINRNCIAIDSVAWRYFETGSEDHLHRSIDSEAPFDKALYDGMFGPLCNACYRFLRNKGFMRPEAVVKKYLQQQKYKKDTKSRDAVSGMNQQSGISQSSPFSTVTPQFHKFPTPSYFPSAINEAIKSQVGTNKIQFTGSTPLGQTPSTVTDCQDINDFIDQINNFGGPLTDIDLPTNDSGNNIGVTPPMMATKCNTRVINISEGSEEDEENKENAPPFSHSYAELDEMITSFGQKLSPEHNSWNLFGEPTPKDGNVNMGDTPLFDGALPQMATFKLSPSRQSTQLAKSAATYMPSSPLVANFGKDLNEVDEESSPARKAQRTDTTMSYVNGHKSSPRSEIYAEEGKV</sequence>
<dbReference type="GO" id="GO:0008270">
    <property type="term" value="F:zinc ion binding"/>
    <property type="evidence" value="ECO:0007669"/>
    <property type="project" value="InterPro"/>
</dbReference>
<dbReference type="RefSeq" id="XP_062878733.1">
    <property type="nucleotide sequence ID" value="XM_063022663.1"/>
</dbReference>
<organism evidence="3 4">
    <name type="scientific">Australozyma saopauloensis</name>
    <dbReference type="NCBI Taxonomy" id="291208"/>
    <lineage>
        <taxon>Eukaryota</taxon>
        <taxon>Fungi</taxon>
        <taxon>Dikarya</taxon>
        <taxon>Ascomycota</taxon>
        <taxon>Saccharomycotina</taxon>
        <taxon>Pichiomycetes</taxon>
        <taxon>Metschnikowiaceae</taxon>
        <taxon>Australozyma</taxon>
    </lineage>
</organism>